<gene>
    <name evidence="1" type="ORF">L596_026051</name>
</gene>
<protein>
    <submittedName>
        <fullName evidence="1">Uncharacterized protein</fullName>
    </submittedName>
</protein>
<reference evidence="1 2" key="2">
    <citation type="journal article" date="2019" name="G3 (Bethesda)">
        <title>Hybrid Assembly of the Genome of the Entomopathogenic Nematode Steinernema carpocapsae Identifies the X-Chromosome.</title>
        <authorList>
            <person name="Serra L."/>
            <person name="Macchietto M."/>
            <person name="Macias-Munoz A."/>
            <person name="McGill C.J."/>
            <person name="Rodriguez I.M."/>
            <person name="Rodriguez B."/>
            <person name="Murad R."/>
            <person name="Mortazavi A."/>
        </authorList>
    </citation>
    <scope>NUCLEOTIDE SEQUENCE [LARGE SCALE GENOMIC DNA]</scope>
    <source>
        <strain evidence="1 2">ALL</strain>
    </source>
</reference>
<proteinExistence type="predicted"/>
<keyword evidence="2" id="KW-1185">Reference proteome</keyword>
<evidence type="ECO:0000313" key="2">
    <source>
        <dbReference type="Proteomes" id="UP000298663"/>
    </source>
</evidence>
<accession>A0A4U5M064</accession>
<dbReference type="EMBL" id="AZBU02000010">
    <property type="protein sequence ID" value="TKR62038.1"/>
    <property type="molecule type" value="Genomic_DNA"/>
</dbReference>
<evidence type="ECO:0000313" key="1">
    <source>
        <dbReference type="EMBL" id="TKR62038.1"/>
    </source>
</evidence>
<reference evidence="1 2" key="1">
    <citation type="journal article" date="2015" name="Genome Biol.">
        <title>Comparative genomics of Steinernema reveals deeply conserved gene regulatory networks.</title>
        <authorList>
            <person name="Dillman A.R."/>
            <person name="Macchietto M."/>
            <person name="Porter C.F."/>
            <person name="Rogers A."/>
            <person name="Williams B."/>
            <person name="Antoshechkin I."/>
            <person name="Lee M.M."/>
            <person name="Goodwin Z."/>
            <person name="Lu X."/>
            <person name="Lewis E.E."/>
            <person name="Goodrich-Blair H."/>
            <person name="Stock S.P."/>
            <person name="Adams B.J."/>
            <person name="Sternberg P.W."/>
            <person name="Mortazavi A."/>
        </authorList>
    </citation>
    <scope>NUCLEOTIDE SEQUENCE [LARGE SCALE GENOMIC DNA]</scope>
    <source>
        <strain evidence="1 2">ALL</strain>
    </source>
</reference>
<organism evidence="1 2">
    <name type="scientific">Steinernema carpocapsae</name>
    <name type="common">Entomopathogenic nematode</name>
    <dbReference type="NCBI Taxonomy" id="34508"/>
    <lineage>
        <taxon>Eukaryota</taxon>
        <taxon>Metazoa</taxon>
        <taxon>Ecdysozoa</taxon>
        <taxon>Nematoda</taxon>
        <taxon>Chromadorea</taxon>
        <taxon>Rhabditida</taxon>
        <taxon>Tylenchina</taxon>
        <taxon>Panagrolaimomorpha</taxon>
        <taxon>Strongyloidoidea</taxon>
        <taxon>Steinernematidae</taxon>
        <taxon>Steinernema</taxon>
    </lineage>
</organism>
<dbReference type="AlphaFoldDB" id="A0A4U5M064"/>
<sequence length="140" mass="16457">MQLKRGCRRFSREEAELIKSDLSYSRCYDRDENGYMTNGPFIKAFIRAEAFFDYLKLTLENDTEYTVLETILSLQCTQCSGESCFLYQCGKENVLEFLTDKRNVLAVRPSFATDCIDRYNFNYSRFETIKNCFDLVICLI</sequence>
<name>A0A4U5M064_STECR</name>
<dbReference type="Proteomes" id="UP000298663">
    <property type="component" value="Unassembled WGS sequence"/>
</dbReference>
<comment type="caution">
    <text evidence="1">The sequence shown here is derived from an EMBL/GenBank/DDBJ whole genome shotgun (WGS) entry which is preliminary data.</text>
</comment>